<dbReference type="RefSeq" id="WP_126615236.1">
    <property type="nucleotide sequence ID" value="NZ_CP034562.1"/>
</dbReference>
<feature type="transmembrane region" description="Helical" evidence="5">
    <location>
        <begin position="98"/>
        <end position="114"/>
    </location>
</feature>
<keyword evidence="4 5" id="KW-0472">Membrane</keyword>
<name>A0A3Q9FP21_9BACT</name>
<gene>
    <name evidence="6" type="ORF">EI427_12810</name>
</gene>
<dbReference type="KEGG" id="fll:EI427_12810"/>
<keyword evidence="3 5" id="KW-1133">Transmembrane helix</keyword>
<dbReference type="Proteomes" id="UP000267268">
    <property type="component" value="Chromosome 1"/>
</dbReference>
<evidence type="ECO:0000256" key="2">
    <source>
        <dbReference type="ARBA" id="ARBA00022692"/>
    </source>
</evidence>
<evidence type="ECO:0000256" key="1">
    <source>
        <dbReference type="ARBA" id="ARBA00004141"/>
    </source>
</evidence>
<evidence type="ECO:0000256" key="4">
    <source>
        <dbReference type="ARBA" id="ARBA00023136"/>
    </source>
</evidence>
<dbReference type="InterPro" id="IPR032808">
    <property type="entry name" value="DoxX"/>
</dbReference>
<dbReference type="Pfam" id="PF13564">
    <property type="entry name" value="DoxX_2"/>
    <property type="match status" value="1"/>
</dbReference>
<evidence type="ECO:0000256" key="5">
    <source>
        <dbReference type="SAM" id="Phobius"/>
    </source>
</evidence>
<keyword evidence="7" id="KW-1185">Reference proteome</keyword>
<accession>A0A3Q9FP21</accession>
<comment type="subcellular location">
    <subcellularLocation>
        <location evidence="1">Membrane</location>
        <topology evidence="1">Multi-pass membrane protein</topology>
    </subcellularLocation>
</comment>
<sequence>MKNKNLIIYRVATVLLSLLIVMGASMYILDHENVVKAFEALGFPTELIYFMATAKFLGVIALWQTKSKVLQEWAYAGFVYNLLLAVFAHINVGDGEQWGAVAGLIFLAISYFFRNKVAAQQK</sequence>
<dbReference type="EMBL" id="CP034562">
    <property type="protein sequence ID" value="AZQ63085.1"/>
    <property type="molecule type" value="Genomic_DNA"/>
</dbReference>
<dbReference type="AlphaFoldDB" id="A0A3Q9FP21"/>
<evidence type="ECO:0000256" key="3">
    <source>
        <dbReference type="ARBA" id="ARBA00022989"/>
    </source>
</evidence>
<feature type="transmembrane region" description="Helical" evidence="5">
    <location>
        <begin position="41"/>
        <end position="63"/>
    </location>
</feature>
<feature type="transmembrane region" description="Helical" evidence="5">
    <location>
        <begin position="7"/>
        <end position="29"/>
    </location>
</feature>
<keyword evidence="2 5" id="KW-0812">Transmembrane</keyword>
<evidence type="ECO:0000313" key="7">
    <source>
        <dbReference type="Proteomes" id="UP000267268"/>
    </source>
</evidence>
<proteinExistence type="predicted"/>
<reference evidence="6 7" key="1">
    <citation type="submission" date="2018-12" db="EMBL/GenBank/DDBJ databases">
        <title>Flammeovirga pectinis sp. nov., isolated from the gut of the Korean scallop, Patinopecten yessoensis.</title>
        <authorList>
            <person name="Bae J.-W."/>
            <person name="Jeong Y.-S."/>
            <person name="Kang W."/>
        </authorList>
    </citation>
    <scope>NUCLEOTIDE SEQUENCE [LARGE SCALE GENOMIC DNA]</scope>
    <source>
        <strain evidence="6 7">L12M1</strain>
    </source>
</reference>
<feature type="transmembrane region" description="Helical" evidence="5">
    <location>
        <begin position="75"/>
        <end position="92"/>
    </location>
</feature>
<evidence type="ECO:0000313" key="6">
    <source>
        <dbReference type="EMBL" id="AZQ63085.1"/>
    </source>
</evidence>
<organism evidence="6 7">
    <name type="scientific">Flammeovirga pectinis</name>
    <dbReference type="NCBI Taxonomy" id="2494373"/>
    <lineage>
        <taxon>Bacteria</taxon>
        <taxon>Pseudomonadati</taxon>
        <taxon>Bacteroidota</taxon>
        <taxon>Cytophagia</taxon>
        <taxon>Cytophagales</taxon>
        <taxon>Flammeovirgaceae</taxon>
        <taxon>Flammeovirga</taxon>
    </lineage>
</organism>
<dbReference type="OrthoDB" id="7960583at2"/>
<dbReference type="GO" id="GO:0016020">
    <property type="term" value="C:membrane"/>
    <property type="evidence" value="ECO:0007669"/>
    <property type="project" value="UniProtKB-SubCell"/>
</dbReference>
<protein>
    <submittedName>
        <fullName evidence="6">DoxX family protein</fullName>
    </submittedName>
</protein>